<reference evidence="9 10" key="1">
    <citation type="submission" date="2015-03" db="EMBL/GenBank/DDBJ databases">
        <authorList>
            <consortium name="Pathogen Informatics"/>
        </authorList>
    </citation>
    <scope>NUCLEOTIDE SEQUENCE [LARGE SCALE GENOMIC DNA]</scope>
    <source>
        <strain evidence="3 13">C09601061</strain>
        <strain evidence="4 12">G09801536</strain>
        <strain evidence="2 14">H09601792</strain>
        <strain evidence="9">K00500041</strain>
        <strain evidence="6 11">M09401471</strain>
        <strain evidence="10">N09902308</strain>
        <strain evidence="7 15">P00601463</strain>
    </source>
</reference>
<dbReference type="EMBL" id="CGCX01001766">
    <property type="protein sequence ID" value="CFS01062.1"/>
    <property type="molecule type" value="Genomic_DNA"/>
</dbReference>
<reference evidence="5" key="3">
    <citation type="submission" date="2015-03" db="EMBL/GenBank/DDBJ databases">
        <authorList>
            <person name="Murphy D."/>
        </authorList>
    </citation>
    <scope>NUCLEOTIDE SEQUENCE [LARGE SCALE GENOMIC DNA]</scope>
    <source>
        <strain evidence="5">K00500041</strain>
    </source>
</reference>
<proteinExistence type="predicted"/>
<dbReference type="Proteomes" id="UP000048600">
    <property type="component" value="Unassembled WGS sequence"/>
</dbReference>
<protein>
    <submittedName>
        <fullName evidence="5">Uncharacterized protein</fullName>
    </submittedName>
</protein>
<evidence type="ECO:0000256" key="1">
    <source>
        <dbReference type="SAM" id="MobiDB-lite"/>
    </source>
</evidence>
<evidence type="ECO:0000313" key="10">
    <source>
        <dbReference type="Proteomes" id="UP000039021"/>
    </source>
</evidence>
<evidence type="ECO:0000313" key="3">
    <source>
        <dbReference type="EMBL" id="CFS01062.1"/>
    </source>
</evidence>
<evidence type="ECO:0000313" key="15">
    <source>
        <dbReference type="Proteomes" id="UP000048600"/>
    </source>
</evidence>
<dbReference type="EMBL" id="CSAD01000056">
    <property type="protein sequence ID" value="COU93347.1"/>
    <property type="molecule type" value="Genomic_DNA"/>
</dbReference>
<evidence type="ECO:0000313" key="8">
    <source>
        <dbReference type="EMBL" id="COX84379.1"/>
    </source>
</evidence>
<evidence type="ECO:0000313" key="7">
    <source>
        <dbReference type="EMBL" id="COX05469.1"/>
    </source>
</evidence>
<dbReference type="AlphaFoldDB" id="A0A0T7LNJ4"/>
<reference evidence="8" key="2">
    <citation type="submission" date="2015-03" db="EMBL/GenBank/DDBJ databases">
        <authorList>
            <consortium name="Pathogen Informatics"/>
            <person name="Murphy D."/>
        </authorList>
    </citation>
    <scope>NUCLEOTIDE SEQUENCE</scope>
    <source>
        <strain evidence="8">N09902308</strain>
    </source>
</reference>
<dbReference type="EMBL" id="CSBK01000741">
    <property type="protein sequence ID" value="COX84379.1"/>
    <property type="molecule type" value="Genomic_DNA"/>
</dbReference>
<name>A0A0T7LNJ4_MYCTX</name>
<dbReference type="EMBL" id="CSAJ01000016">
    <property type="protein sequence ID" value="COV45392.1"/>
    <property type="molecule type" value="Genomic_DNA"/>
</dbReference>
<evidence type="ECO:0000313" key="2">
    <source>
        <dbReference type="EMBL" id="CFE46987.1"/>
    </source>
</evidence>
<dbReference type="Proteomes" id="UP000046680">
    <property type="component" value="Unassembled WGS sequence"/>
</dbReference>
<accession>A0A0T7LNJ4</accession>
<dbReference type="EMBL" id="CSAE01000028">
    <property type="protein sequence ID" value="COV08249.1"/>
    <property type="molecule type" value="Genomic_DNA"/>
</dbReference>
<dbReference type="Proteomes" id="UP000044938">
    <property type="component" value="Unassembled WGS sequence"/>
</dbReference>
<evidence type="ECO:0000313" key="12">
    <source>
        <dbReference type="Proteomes" id="UP000045842"/>
    </source>
</evidence>
<evidence type="ECO:0000313" key="13">
    <source>
        <dbReference type="Proteomes" id="UP000046680"/>
    </source>
</evidence>
<evidence type="ECO:0000313" key="9">
    <source>
        <dbReference type="Proteomes" id="UP000038802"/>
    </source>
</evidence>
<dbReference type="EMBL" id="CHKL01000604">
    <property type="protein sequence ID" value="COX05469.1"/>
    <property type="molecule type" value="Genomic_DNA"/>
</dbReference>
<sequence>MVSNASEDLPDPDNPVKTISASRGRSRSTLRRLCSRAPLTIRRSATLSLSLKLISPAKGRIPCYVPVPTTIRGPVTS</sequence>
<evidence type="ECO:0000313" key="5">
    <source>
        <dbReference type="EMBL" id="COV08249.1"/>
    </source>
</evidence>
<dbReference type="Proteomes" id="UP000045842">
    <property type="component" value="Unassembled WGS sequence"/>
</dbReference>
<feature type="region of interest" description="Disordered" evidence="1">
    <location>
        <begin position="1"/>
        <end position="29"/>
    </location>
</feature>
<evidence type="ECO:0000313" key="4">
    <source>
        <dbReference type="EMBL" id="COU93347.1"/>
    </source>
</evidence>
<dbReference type="Proteomes" id="UP000046947">
    <property type="component" value="Unassembled WGS sequence"/>
</dbReference>
<evidence type="ECO:0000313" key="6">
    <source>
        <dbReference type="EMBL" id="COV45392.1"/>
    </source>
</evidence>
<dbReference type="EMBL" id="CFOH01000051">
    <property type="protein sequence ID" value="CFE46987.1"/>
    <property type="molecule type" value="Genomic_DNA"/>
</dbReference>
<dbReference type="Proteomes" id="UP000039021">
    <property type="component" value="Unassembled WGS sequence"/>
</dbReference>
<evidence type="ECO:0000313" key="14">
    <source>
        <dbReference type="Proteomes" id="UP000046947"/>
    </source>
</evidence>
<gene>
    <name evidence="3" type="ORF">ERS007657_03557</name>
    <name evidence="4" type="ORF">ERS007679_00666</name>
    <name evidence="2" type="ORF">ERS007688_00539</name>
    <name evidence="5" type="ORF">ERS007703_00471</name>
    <name evidence="6" type="ORF">ERS007720_00260</name>
    <name evidence="8" type="ORF">ERS007739_01791</name>
    <name evidence="7" type="ORF">ERS007741_03706</name>
</gene>
<dbReference type="Proteomes" id="UP000038802">
    <property type="component" value="Unassembled WGS sequence"/>
</dbReference>
<evidence type="ECO:0000313" key="11">
    <source>
        <dbReference type="Proteomes" id="UP000044938"/>
    </source>
</evidence>
<organism evidence="5 9">
    <name type="scientific">Mycobacterium tuberculosis</name>
    <dbReference type="NCBI Taxonomy" id="1773"/>
    <lineage>
        <taxon>Bacteria</taxon>
        <taxon>Bacillati</taxon>
        <taxon>Actinomycetota</taxon>
        <taxon>Actinomycetes</taxon>
        <taxon>Mycobacteriales</taxon>
        <taxon>Mycobacteriaceae</taxon>
        <taxon>Mycobacterium</taxon>
        <taxon>Mycobacterium tuberculosis complex</taxon>
    </lineage>
</organism>